<accession>A0ABN8N536</accession>
<reference evidence="2 3" key="1">
    <citation type="submission" date="2022-05" db="EMBL/GenBank/DDBJ databases">
        <authorList>
            <consortium name="Genoscope - CEA"/>
            <person name="William W."/>
        </authorList>
    </citation>
    <scope>NUCLEOTIDE SEQUENCE [LARGE SCALE GENOMIC DNA]</scope>
</reference>
<gene>
    <name evidence="2" type="ORF">PLOB_00045799</name>
</gene>
<evidence type="ECO:0000313" key="2">
    <source>
        <dbReference type="EMBL" id="CAH3040622.1"/>
    </source>
</evidence>
<feature type="region of interest" description="Disordered" evidence="1">
    <location>
        <begin position="83"/>
        <end position="190"/>
    </location>
</feature>
<evidence type="ECO:0000256" key="1">
    <source>
        <dbReference type="SAM" id="MobiDB-lite"/>
    </source>
</evidence>
<feature type="compositionally biased region" description="Basic and acidic residues" evidence="1">
    <location>
        <begin position="131"/>
        <end position="159"/>
    </location>
</feature>
<feature type="non-terminal residue" evidence="2">
    <location>
        <position position="1"/>
    </location>
</feature>
<feature type="compositionally biased region" description="Pro residues" evidence="1">
    <location>
        <begin position="109"/>
        <end position="118"/>
    </location>
</feature>
<dbReference type="Proteomes" id="UP001159405">
    <property type="component" value="Unassembled WGS sequence"/>
</dbReference>
<organism evidence="2 3">
    <name type="scientific">Porites lobata</name>
    <dbReference type="NCBI Taxonomy" id="104759"/>
    <lineage>
        <taxon>Eukaryota</taxon>
        <taxon>Metazoa</taxon>
        <taxon>Cnidaria</taxon>
        <taxon>Anthozoa</taxon>
        <taxon>Hexacorallia</taxon>
        <taxon>Scleractinia</taxon>
        <taxon>Fungiina</taxon>
        <taxon>Poritidae</taxon>
        <taxon>Porites</taxon>
    </lineage>
</organism>
<keyword evidence="3" id="KW-1185">Reference proteome</keyword>
<name>A0ABN8N536_9CNID</name>
<evidence type="ECO:0000313" key="3">
    <source>
        <dbReference type="Proteomes" id="UP001159405"/>
    </source>
</evidence>
<feature type="region of interest" description="Disordered" evidence="1">
    <location>
        <begin position="41"/>
        <end position="64"/>
    </location>
</feature>
<comment type="caution">
    <text evidence="2">The sequence shown here is derived from an EMBL/GenBank/DDBJ whole genome shotgun (WGS) entry which is preliminary data.</text>
</comment>
<sequence>LWPTPRIVSSVAGKIRIPNLSSEPHFLKRNEHFCQVQRHLHTRTPRRQLTPTAKPPPKPTKFIGSQLRSTSYRVKMSECYRVPSEVVNHRPPAPNRDADSSSDETPQTQPEPPPPPNIPCAISTPSTQEIPHLDDFPTSHDESHDTVTVTHPDEPRDPYASDSESDAPPPPRRSTRERRRPARFEDFDMD</sequence>
<protein>
    <submittedName>
        <fullName evidence="2">Uncharacterized protein</fullName>
    </submittedName>
</protein>
<proteinExistence type="predicted"/>
<dbReference type="EMBL" id="CALNXK010000008">
    <property type="protein sequence ID" value="CAH3040622.1"/>
    <property type="molecule type" value="Genomic_DNA"/>
</dbReference>